<dbReference type="InterPro" id="IPR001509">
    <property type="entry name" value="Epimerase_deHydtase"/>
</dbReference>
<gene>
    <name evidence="5" type="ORF">CJ030_MR4G022365</name>
</gene>
<dbReference type="FunFam" id="3.40.50.720:FF:000085">
    <property type="entry name" value="Dihydroflavonol reductase"/>
    <property type="match status" value="1"/>
</dbReference>
<comment type="similarity">
    <text evidence="3">Belongs to the NAD(P)-dependent epimerase/dehydratase family. Dihydroflavonol-4-reductase subfamily.</text>
</comment>
<dbReference type="OrthoDB" id="2735536at2759"/>
<reference evidence="5 6" key="1">
    <citation type="journal article" date="2019" name="Plant Biotechnol. J.">
        <title>The red bayberry genome and genetic basis of sex determination.</title>
        <authorList>
            <person name="Jia H.M."/>
            <person name="Jia H.J."/>
            <person name="Cai Q.L."/>
            <person name="Wang Y."/>
            <person name="Zhao H.B."/>
            <person name="Yang W.F."/>
            <person name="Wang G.Y."/>
            <person name="Li Y.H."/>
            <person name="Zhan D.L."/>
            <person name="Shen Y.T."/>
            <person name="Niu Q.F."/>
            <person name="Chang L."/>
            <person name="Qiu J."/>
            <person name="Zhao L."/>
            <person name="Xie H.B."/>
            <person name="Fu W.Y."/>
            <person name="Jin J."/>
            <person name="Li X.W."/>
            <person name="Jiao Y."/>
            <person name="Zhou C.C."/>
            <person name="Tu T."/>
            <person name="Chai C.Y."/>
            <person name="Gao J.L."/>
            <person name="Fan L.J."/>
            <person name="van de Weg E."/>
            <person name="Wang J.Y."/>
            <person name="Gao Z.S."/>
        </authorList>
    </citation>
    <scope>NUCLEOTIDE SEQUENCE [LARGE SCALE GENOMIC DNA]</scope>
    <source>
        <tissue evidence="5">Leaves</tissue>
    </source>
</reference>
<dbReference type="Pfam" id="PF01370">
    <property type="entry name" value="Epimerase"/>
    <property type="match status" value="1"/>
</dbReference>
<comment type="caution">
    <text evidence="5">The sequence shown here is derived from an EMBL/GenBank/DDBJ whole genome shotgun (WGS) entry which is preliminary data.</text>
</comment>
<keyword evidence="1" id="KW-0521">NADP</keyword>
<sequence>MEDDSSHRRRVCVTGGSGYIGSWLVKQLLEEGYTVHATLRNLGDASKVDFLKSLPKANDRLVLSQADIYNPAEFEQAIKDCHYVFHVATPMLHNAQSSQYKDTVEAAIAAVRIIADACIRSQTVKRLIYTASVMASSPLTEDGVCFKSCIDESCWTPLDVSFTYANDFLLGYIKSKTLAEKEVLKYNDVDNGRLEVVTLVCGLVGGETLLPYVPGSMETIVSPITGNLDFLNSLKLLQELLGSIPLIHIEDVCRAHIFCMEKPSMKGRFLCSATNPTIREIATYLQEKFPEYHEIAIQ</sequence>
<proteinExistence type="inferred from homology"/>
<dbReference type="Proteomes" id="UP000516437">
    <property type="component" value="Chromosome 4"/>
</dbReference>
<evidence type="ECO:0000259" key="4">
    <source>
        <dbReference type="Pfam" id="PF01370"/>
    </source>
</evidence>
<keyword evidence="2" id="KW-0560">Oxidoreductase</keyword>
<dbReference type="InterPro" id="IPR050425">
    <property type="entry name" value="NAD(P)_dehydrat-like"/>
</dbReference>
<dbReference type="CDD" id="cd08958">
    <property type="entry name" value="FR_SDR_e"/>
    <property type="match status" value="1"/>
</dbReference>
<dbReference type="PANTHER" id="PTHR10366">
    <property type="entry name" value="NAD DEPENDENT EPIMERASE/DEHYDRATASE"/>
    <property type="match status" value="1"/>
</dbReference>
<dbReference type="SUPFAM" id="SSF51735">
    <property type="entry name" value="NAD(P)-binding Rossmann-fold domains"/>
    <property type="match status" value="1"/>
</dbReference>
<evidence type="ECO:0000256" key="1">
    <source>
        <dbReference type="ARBA" id="ARBA00022857"/>
    </source>
</evidence>
<evidence type="ECO:0000256" key="2">
    <source>
        <dbReference type="ARBA" id="ARBA00023002"/>
    </source>
</evidence>
<dbReference type="PANTHER" id="PTHR10366:SF809">
    <property type="entry name" value="ANTHOCYANIDIN REDUCTASE"/>
    <property type="match status" value="1"/>
</dbReference>
<dbReference type="AlphaFoldDB" id="A0A6A1VRE6"/>
<accession>A0A6A1VRE6</accession>
<keyword evidence="6" id="KW-1185">Reference proteome</keyword>
<evidence type="ECO:0000313" key="5">
    <source>
        <dbReference type="EMBL" id="KAB1215469.1"/>
    </source>
</evidence>
<dbReference type="EMBL" id="RXIC02000022">
    <property type="protein sequence ID" value="KAB1215469.1"/>
    <property type="molecule type" value="Genomic_DNA"/>
</dbReference>
<dbReference type="GO" id="GO:0016616">
    <property type="term" value="F:oxidoreductase activity, acting on the CH-OH group of donors, NAD or NADP as acceptor"/>
    <property type="evidence" value="ECO:0007669"/>
    <property type="project" value="TreeGrafter"/>
</dbReference>
<dbReference type="Gene3D" id="3.40.50.720">
    <property type="entry name" value="NAD(P)-binding Rossmann-like Domain"/>
    <property type="match status" value="1"/>
</dbReference>
<name>A0A6A1VRE6_9ROSI</name>
<evidence type="ECO:0000256" key="3">
    <source>
        <dbReference type="ARBA" id="ARBA00023445"/>
    </source>
</evidence>
<protein>
    <submittedName>
        <fullName evidence="5">Dihydroflavonol-4-reductase</fullName>
    </submittedName>
</protein>
<evidence type="ECO:0000313" key="6">
    <source>
        <dbReference type="Proteomes" id="UP000516437"/>
    </source>
</evidence>
<dbReference type="InterPro" id="IPR036291">
    <property type="entry name" value="NAD(P)-bd_dom_sf"/>
</dbReference>
<feature type="domain" description="NAD-dependent epimerase/dehydratase" evidence="4">
    <location>
        <begin position="11"/>
        <end position="264"/>
    </location>
</feature>
<organism evidence="5 6">
    <name type="scientific">Morella rubra</name>
    <name type="common">Chinese bayberry</name>
    <dbReference type="NCBI Taxonomy" id="262757"/>
    <lineage>
        <taxon>Eukaryota</taxon>
        <taxon>Viridiplantae</taxon>
        <taxon>Streptophyta</taxon>
        <taxon>Embryophyta</taxon>
        <taxon>Tracheophyta</taxon>
        <taxon>Spermatophyta</taxon>
        <taxon>Magnoliopsida</taxon>
        <taxon>eudicotyledons</taxon>
        <taxon>Gunneridae</taxon>
        <taxon>Pentapetalae</taxon>
        <taxon>rosids</taxon>
        <taxon>fabids</taxon>
        <taxon>Fagales</taxon>
        <taxon>Myricaceae</taxon>
        <taxon>Morella</taxon>
    </lineage>
</organism>